<feature type="region of interest" description="Disordered" evidence="1">
    <location>
        <begin position="1"/>
        <end position="89"/>
    </location>
</feature>
<dbReference type="Proteomes" id="UP001271274">
    <property type="component" value="Unassembled WGS sequence"/>
</dbReference>
<proteinExistence type="predicted"/>
<keyword evidence="3" id="KW-1185">Reference proteome</keyword>
<feature type="compositionally biased region" description="Low complexity" evidence="1">
    <location>
        <begin position="55"/>
        <end position="68"/>
    </location>
</feature>
<dbReference type="RefSeq" id="WP_319062722.1">
    <property type="nucleotide sequence ID" value="NZ_JARAYT010000011.1"/>
</dbReference>
<gene>
    <name evidence="2" type="ORF">PV662_24900</name>
</gene>
<evidence type="ECO:0000256" key="1">
    <source>
        <dbReference type="SAM" id="MobiDB-lite"/>
    </source>
</evidence>
<accession>A0ABU4NNB8</accession>
<feature type="compositionally biased region" description="Basic residues" evidence="1">
    <location>
        <begin position="78"/>
        <end position="89"/>
    </location>
</feature>
<reference evidence="2 3" key="1">
    <citation type="journal article" date="2023" name="Microb. Genom.">
        <title>Mesoterricola silvestris gen. nov., sp. nov., Mesoterricola sediminis sp. nov., Geothrix oryzae sp. nov., Geothrix edaphica sp. nov., Geothrix rubra sp. nov., and Geothrix limicola sp. nov., six novel members of Acidobacteriota isolated from soils.</title>
        <authorList>
            <person name="Weisberg A.J."/>
            <person name="Pearce E."/>
            <person name="Kramer C.G."/>
            <person name="Chang J.H."/>
            <person name="Clarke C.R."/>
        </authorList>
    </citation>
    <scope>NUCLEOTIDE SEQUENCE [LARGE SCALE GENOMIC DNA]</scope>
    <source>
        <strain evidence="2 3">ID09-01A</strain>
    </source>
</reference>
<evidence type="ECO:0000313" key="3">
    <source>
        <dbReference type="Proteomes" id="UP001271274"/>
    </source>
</evidence>
<feature type="compositionally biased region" description="Acidic residues" evidence="1">
    <location>
        <begin position="1"/>
        <end position="24"/>
    </location>
</feature>
<feature type="compositionally biased region" description="Polar residues" evidence="1">
    <location>
        <begin position="33"/>
        <end position="42"/>
    </location>
</feature>
<comment type="caution">
    <text evidence="2">The sequence shown here is derived from an EMBL/GenBank/DDBJ whole genome shotgun (WGS) entry which is preliminary data.</text>
</comment>
<protein>
    <submittedName>
        <fullName evidence="2">Uncharacterized protein</fullName>
    </submittedName>
</protein>
<evidence type="ECO:0000313" key="2">
    <source>
        <dbReference type="EMBL" id="MDX3702950.1"/>
    </source>
</evidence>
<organism evidence="2 3">
    <name type="scientific">Streptomyces europaeiscabiei</name>
    <dbReference type="NCBI Taxonomy" id="146819"/>
    <lineage>
        <taxon>Bacteria</taxon>
        <taxon>Bacillati</taxon>
        <taxon>Actinomycetota</taxon>
        <taxon>Actinomycetes</taxon>
        <taxon>Kitasatosporales</taxon>
        <taxon>Streptomycetaceae</taxon>
        <taxon>Streptomyces</taxon>
    </lineage>
</organism>
<dbReference type="EMBL" id="JARAYU010000009">
    <property type="protein sequence ID" value="MDX3702950.1"/>
    <property type="molecule type" value="Genomic_DNA"/>
</dbReference>
<sequence>MRDLDPDPDPDPDLDLDLDLDLDQDQERKQEQEASSSMTSAVDSGAWNRSRPYSGGTAPTAPGAAAAADLGPCAHTRQLYRRSGRPATP</sequence>
<name>A0ABU4NNB8_9ACTN</name>